<dbReference type="AlphaFoldDB" id="A0A9Q0ETX1"/>
<evidence type="ECO:0000313" key="3">
    <source>
        <dbReference type="Proteomes" id="UP001148018"/>
    </source>
</evidence>
<sequence length="71" mass="7324">MASSSKKVYEVFVSKVPWTVAMRQEDGFPPRLLLGGLHLGGGSDQQPAEGLPCAGGSQGEPWPPGPSGTTS</sequence>
<protein>
    <submittedName>
        <fullName evidence="2">Uncharacterized protein</fullName>
    </submittedName>
</protein>
<evidence type="ECO:0000313" key="2">
    <source>
        <dbReference type="EMBL" id="KAJ3613379.1"/>
    </source>
</evidence>
<reference evidence="2" key="1">
    <citation type="submission" date="2022-07" db="EMBL/GenBank/DDBJ databases">
        <title>Chromosome-level genome of Muraenolepis orangiensis.</title>
        <authorList>
            <person name="Kim J."/>
        </authorList>
    </citation>
    <scope>NUCLEOTIDE SEQUENCE</scope>
    <source>
        <strain evidence="2">KU_S4_2022</strain>
        <tissue evidence="2">Muscle</tissue>
    </source>
</reference>
<comment type="caution">
    <text evidence="2">The sequence shown here is derived from an EMBL/GenBank/DDBJ whole genome shotgun (WGS) entry which is preliminary data.</text>
</comment>
<keyword evidence="3" id="KW-1185">Reference proteome</keyword>
<dbReference type="Proteomes" id="UP001148018">
    <property type="component" value="Unassembled WGS sequence"/>
</dbReference>
<gene>
    <name evidence="2" type="ORF">NHX12_019629</name>
</gene>
<evidence type="ECO:0000256" key="1">
    <source>
        <dbReference type="SAM" id="MobiDB-lite"/>
    </source>
</evidence>
<organism evidence="2 3">
    <name type="scientific">Muraenolepis orangiensis</name>
    <name type="common">Patagonian moray cod</name>
    <dbReference type="NCBI Taxonomy" id="630683"/>
    <lineage>
        <taxon>Eukaryota</taxon>
        <taxon>Metazoa</taxon>
        <taxon>Chordata</taxon>
        <taxon>Craniata</taxon>
        <taxon>Vertebrata</taxon>
        <taxon>Euteleostomi</taxon>
        <taxon>Actinopterygii</taxon>
        <taxon>Neopterygii</taxon>
        <taxon>Teleostei</taxon>
        <taxon>Neoteleostei</taxon>
        <taxon>Acanthomorphata</taxon>
        <taxon>Zeiogadaria</taxon>
        <taxon>Gadariae</taxon>
        <taxon>Gadiformes</taxon>
        <taxon>Muraenolepidoidei</taxon>
        <taxon>Muraenolepididae</taxon>
        <taxon>Muraenolepis</taxon>
    </lineage>
</organism>
<proteinExistence type="predicted"/>
<feature type="region of interest" description="Disordered" evidence="1">
    <location>
        <begin position="32"/>
        <end position="71"/>
    </location>
</feature>
<dbReference type="EMBL" id="JANIIK010000035">
    <property type="protein sequence ID" value="KAJ3613379.1"/>
    <property type="molecule type" value="Genomic_DNA"/>
</dbReference>
<feature type="compositionally biased region" description="Pro residues" evidence="1">
    <location>
        <begin position="61"/>
        <end position="71"/>
    </location>
</feature>
<name>A0A9Q0ETX1_9TELE</name>
<accession>A0A9Q0ETX1</accession>